<dbReference type="Gene3D" id="3.30.565.10">
    <property type="entry name" value="Histidine kinase-like ATPase, C-terminal domain"/>
    <property type="match status" value="1"/>
</dbReference>
<dbReference type="GO" id="GO:0000155">
    <property type="term" value="F:phosphorelay sensor kinase activity"/>
    <property type="evidence" value="ECO:0007669"/>
    <property type="project" value="InterPro"/>
</dbReference>
<evidence type="ECO:0000256" key="5">
    <source>
        <dbReference type="SAM" id="Phobius"/>
    </source>
</evidence>
<dbReference type="InterPro" id="IPR011712">
    <property type="entry name" value="Sig_transdc_His_kin_sub3_dim/P"/>
</dbReference>
<dbReference type="AlphaFoldDB" id="A0A9X4BGF0"/>
<keyword evidence="5" id="KW-1133">Transmembrane helix</keyword>
<dbReference type="RefSeq" id="WP_263545877.1">
    <property type="nucleotide sequence ID" value="NZ_JAOVZO020000003.1"/>
</dbReference>
<feature type="signal peptide" evidence="6">
    <location>
        <begin position="1"/>
        <end position="21"/>
    </location>
</feature>
<dbReference type="SUPFAM" id="SSF101898">
    <property type="entry name" value="NHL repeat"/>
    <property type="match status" value="1"/>
</dbReference>
<dbReference type="Pfam" id="PF07495">
    <property type="entry name" value="Y_Y_Y"/>
    <property type="match status" value="1"/>
</dbReference>
<keyword evidence="6" id="KW-0732">Signal</keyword>
<feature type="chain" id="PRO_5040865351" evidence="6">
    <location>
        <begin position="22"/>
        <end position="995"/>
    </location>
</feature>
<keyword evidence="5" id="KW-0812">Transmembrane</keyword>
<dbReference type="SMART" id="SM00387">
    <property type="entry name" value="HATPase_c"/>
    <property type="match status" value="1"/>
</dbReference>
<comment type="caution">
    <text evidence="8">The sequence shown here is derived from an EMBL/GenBank/DDBJ whole genome shotgun (WGS) entry which is preliminary data.</text>
</comment>
<keyword evidence="1" id="KW-0808">Transferase</keyword>
<dbReference type="InterPro" id="IPR013783">
    <property type="entry name" value="Ig-like_fold"/>
</dbReference>
<dbReference type="SUPFAM" id="SSF55874">
    <property type="entry name" value="ATPase domain of HSP90 chaperone/DNA topoisomerase II/histidine kinase"/>
    <property type="match status" value="1"/>
</dbReference>
<dbReference type="Gene3D" id="1.20.5.1930">
    <property type="match status" value="1"/>
</dbReference>
<sequence>MKRRLAMLVIGCGLCWAAATAALEPARALRQLHHTAWTHADGLPAAVWAIAQSRDGYLLLGTGMGLYRFDGLRFERVRPRDGDYPGANITALAVLPDGAVAIGYQKGGVSFLRDGVLTNHAQADGAPGDAVRAFALDDDGAIWVAASDGLARFDGRRWRRYGADDGLPAGHVRDVHVAPDGTRWVRTTGAMHALRRDATRFERVETYTSTPRGVAFDAQDRPWSIDPASQAHPLPDDGPPRATRDALSTSRDALIDRDGAFWSVDRDRGVRRAVPGRAQVETFSLDDGLSSSIAAAVFEDDAGTVWVGTNLGLDRFRTANAVVETAIPQTSSSGYRVATAAGGVLHVAAAGTLYRVGADGTSLAGHLPEPPNTMVAARDGALLLGGHGGLARWRDGESTPVALPAYAGTPEVWAVAEDDNGALWISFADRGVYRETPAGWRHVAVGRGLDDAVPLILQPDGSGASWLAYRDGTLLRVGSTDVRAFAGDDGPAIGAIAVVYPASGGVLFGGEFGVARFDGERFRTLPASRVPALTLVSGIVETPDGDLWFNAQTGVVRAAAADFARALDADDAGLEHTLFDFRDGLPGAAEQDAFVNTAARAGDGRLWFATSHGVAWIDPSHVYRSARPPPVSIRAFVADGAAQPLPREALLPQNVSTLQIDYTALDLAMPERLRFRYRLSGVDAGWVDAGDRRQAFYTKLPPGQYRFDVAAANGSGVWNDAGATLAFAIPPSFVQSNAFAVLCALFAAGALWLAYSLRVRSVAARIRVRLEERLGERERIARELHDTLLQGFQGLMLRFQSVADEIPRDAAAHRLMEQALERADGVLLEGRDRVRDLRAVDVHGDLPRVFAAAAQQLATDPAVRFRVTVEGEPGELHPLVRDETVRIGCEAVFNAFRHARASGIDVVLAYRRRQFALRVRDDGVGIAPEVLRQGRQGHFGLTGMRERARKIHADLSLTSGPGGTQIELVVPGRIAYASNGRGAGFARWRRTGATE</sequence>
<reference evidence="8" key="1">
    <citation type="submission" date="2023-02" db="EMBL/GenBank/DDBJ databases">
        <title>Tahibacter soli sp. nov. isolated from soil.</title>
        <authorList>
            <person name="Baek J.H."/>
            <person name="Lee J.K."/>
            <person name="Choi D.G."/>
            <person name="Jeon C.O."/>
        </authorList>
    </citation>
    <scope>NUCLEOTIDE SEQUENCE</scope>
    <source>
        <strain evidence="8">BL</strain>
    </source>
</reference>
<name>A0A9X4BGF0_9GAMM</name>
<keyword evidence="2" id="KW-0418">Kinase</keyword>
<feature type="domain" description="Histidine kinase/HSP90-like ATPase" evidence="7">
    <location>
        <begin position="879"/>
        <end position="974"/>
    </location>
</feature>
<dbReference type="InterPro" id="IPR050482">
    <property type="entry name" value="Sensor_HK_TwoCompSys"/>
</dbReference>
<dbReference type="SUPFAM" id="SSF63829">
    <property type="entry name" value="Calcium-dependent phosphotriesterase"/>
    <property type="match status" value="2"/>
</dbReference>
<dbReference type="Gene3D" id="2.60.40.10">
    <property type="entry name" value="Immunoglobulins"/>
    <property type="match status" value="1"/>
</dbReference>
<evidence type="ECO:0000256" key="6">
    <source>
        <dbReference type="SAM" id="SignalP"/>
    </source>
</evidence>
<dbReference type="InterPro" id="IPR011123">
    <property type="entry name" value="Y_Y_Y"/>
</dbReference>
<feature type="region of interest" description="Disordered" evidence="4">
    <location>
        <begin position="213"/>
        <end position="247"/>
    </location>
</feature>
<evidence type="ECO:0000256" key="2">
    <source>
        <dbReference type="ARBA" id="ARBA00022777"/>
    </source>
</evidence>
<keyword evidence="5" id="KW-0472">Membrane</keyword>
<dbReference type="InterPro" id="IPR003594">
    <property type="entry name" value="HATPase_dom"/>
</dbReference>
<dbReference type="PANTHER" id="PTHR24421:SF62">
    <property type="entry name" value="SENSORY TRANSDUCTION HISTIDINE KINASE"/>
    <property type="match status" value="1"/>
</dbReference>
<evidence type="ECO:0000313" key="9">
    <source>
        <dbReference type="Proteomes" id="UP001139971"/>
    </source>
</evidence>
<evidence type="ECO:0000313" key="8">
    <source>
        <dbReference type="EMBL" id="MDC8011456.1"/>
    </source>
</evidence>
<dbReference type="PANTHER" id="PTHR24421">
    <property type="entry name" value="NITRATE/NITRITE SENSOR PROTEIN NARX-RELATED"/>
    <property type="match status" value="1"/>
</dbReference>
<gene>
    <name evidence="8" type="ORF">OD750_002720</name>
</gene>
<dbReference type="Pfam" id="PF02518">
    <property type="entry name" value="HATPase_c"/>
    <property type="match status" value="1"/>
</dbReference>
<proteinExistence type="predicted"/>
<dbReference type="Gene3D" id="2.130.10.10">
    <property type="entry name" value="YVTN repeat-like/Quinoprotein amine dehydrogenase"/>
    <property type="match status" value="3"/>
</dbReference>
<evidence type="ECO:0000256" key="1">
    <source>
        <dbReference type="ARBA" id="ARBA00022679"/>
    </source>
</evidence>
<dbReference type="EMBL" id="JAOVZO020000003">
    <property type="protein sequence ID" value="MDC8011456.1"/>
    <property type="molecule type" value="Genomic_DNA"/>
</dbReference>
<feature type="transmembrane region" description="Helical" evidence="5">
    <location>
        <begin position="738"/>
        <end position="757"/>
    </location>
</feature>
<keyword evidence="3" id="KW-0902">Two-component regulatory system</keyword>
<organism evidence="8 9">
    <name type="scientific">Tahibacter soli</name>
    <dbReference type="NCBI Taxonomy" id="2983605"/>
    <lineage>
        <taxon>Bacteria</taxon>
        <taxon>Pseudomonadati</taxon>
        <taxon>Pseudomonadota</taxon>
        <taxon>Gammaproteobacteria</taxon>
        <taxon>Lysobacterales</taxon>
        <taxon>Rhodanobacteraceae</taxon>
        <taxon>Tahibacter</taxon>
    </lineage>
</organism>
<protein>
    <submittedName>
        <fullName evidence="8">Triple tyrosine motif-containing protein</fullName>
    </submittedName>
</protein>
<evidence type="ECO:0000259" key="7">
    <source>
        <dbReference type="SMART" id="SM00387"/>
    </source>
</evidence>
<dbReference type="InterPro" id="IPR015943">
    <property type="entry name" value="WD40/YVTN_repeat-like_dom_sf"/>
</dbReference>
<dbReference type="InterPro" id="IPR036890">
    <property type="entry name" value="HATPase_C_sf"/>
</dbReference>
<dbReference type="Pfam" id="PF07730">
    <property type="entry name" value="HisKA_3"/>
    <property type="match status" value="1"/>
</dbReference>
<dbReference type="GO" id="GO:0046983">
    <property type="term" value="F:protein dimerization activity"/>
    <property type="evidence" value="ECO:0007669"/>
    <property type="project" value="InterPro"/>
</dbReference>
<accession>A0A9X4BGF0</accession>
<keyword evidence="9" id="KW-1185">Reference proteome</keyword>
<dbReference type="Proteomes" id="UP001139971">
    <property type="component" value="Unassembled WGS sequence"/>
</dbReference>
<dbReference type="GO" id="GO:0016020">
    <property type="term" value="C:membrane"/>
    <property type="evidence" value="ECO:0007669"/>
    <property type="project" value="InterPro"/>
</dbReference>
<evidence type="ECO:0000256" key="3">
    <source>
        <dbReference type="ARBA" id="ARBA00023012"/>
    </source>
</evidence>
<evidence type="ECO:0000256" key="4">
    <source>
        <dbReference type="SAM" id="MobiDB-lite"/>
    </source>
</evidence>
<feature type="compositionally biased region" description="Basic and acidic residues" evidence="4">
    <location>
        <begin position="234"/>
        <end position="244"/>
    </location>
</feature>
<dbReference type="CDD" id="cd16917">
    <property type="entry name" value="HATPase_UhpB-NarQ-NarX-like"/>
    <property type="match status" value="1"/>
</dbReference>